<evidence type="ECO:0000313" key="5">
    <source>
        <dbReference type="Proteomes" id="UP000001542"/>
    </source>
</evidence>
<dbReference type="InterPro" id="IPR007009">
    <property type="entry name" value="Shq1_C"/>
</dbReference>
<evidence type="ECO:0000256" key="1">
    <source>
        <dbReference type="ARBA" id="ARBA00005607"/>
    </source>
</evidence>
<dbReference type="PANTHER" id="PTHR12967:SF0">
    <property type="entry name" value="PROTEIN SHQ1 HOMOLOG"/>
    <property type="match status" value="1"/>
</dbReference>
<dbReference type="KEGG" id="tva:4771013"/>
<dbReference type="InterPro" id="IPR048696">
    <property type="entry name" value="SHQ1-like_CS"/>
</dbReference>
<dbReference type="SMR" id="A2E2L5"/>
<dbReference type="RefSeq" id="XP_001325266.1">
    <property type="nucleotide sequence ID" value="XM_001325231.1"/>
</dbReference>
<dbReference type="GO" id="GO:0000493">
    <property type="term" value="P:box H/ACA snoRNP assembly"/>
    <property type="evidence" value="ECO:0000318"/>
    <property type="project" value="GO_Central"/>
</dbReference>
<dbReference type="EMBL" id="DS113291">
    <property type="protein sequence ID" value="EAY13043.1"/>
    <property type="molecule type" value="Genomic_DNA"/>
</dbReference>
<accession>A2E2L5</accession>
<evidence type="ECO:0000259" key="3">
    <source>
        <dbReference type="Pfam" id="PF21413"/>
    </source>
</evidence>
<dbReference type="InParanoid" id="A2E2L5"/>
<proteinExistence type="inferred from homology"/>
<dbReference type="eggNOG" id="KOG3247">
    <property type="taxonomic scope" value="Eukaryota"/>
</dbReference>
<evidence type="ECO:0000313" key="4">
    <source>
        <dbReference type="EMBL" id="EAY13043.1"/>
    </source>
</evidence>
<dbReference type="Pfam" id="PF04925">
    <property type="entry name" value="SHQ1"/>
    <property type="match status" value="1"/>
</dbReference>
<sequence>MPLTPDFWITQDSDFLHFTIKCPNVRAKDMELVVADTEFNFNAEPYMLILHFQHSLRDGEGCTASYDIDAGMFTATIKKAIPGEDFPEILLLTTLKAPQPQKKELFEVVSRSTALEWTDDAPDISHYGFNFWAIDFFENMGEILPYVAEISDPDHTILPARTKMRIEKENDDYDPDRVIFDHVNPYPIKVEHLNNLLTDFTPEERKKLLDIKRQEFLMCRDVAKSSFYSIAEVCYSSVMDIVCFGPEGSCQSNWTIAQLSPTLSWFDSFPTAREMIIATVRRTMVYNVSRSFSLAETVWKETEKFIKAGRTPIIKALIRAKSALEKAEHRWRLNKLYIDPMISWIQELKEEEFQEFSKEVCNEIDNFVTKDEVDYDWAIELCEKYAVQLKENGELDQYDQVNDLDVLKEMDPQEIEEEDFEHNYEPVDIYSS</sequence>
<evidence type="ECO:0000259" key="2">
    <source>
        <dbReference type="Pfam" id="PF04925"/>
    </source>
</evidence>
<keyword evidence="5" id="KW-1185">Reference proteome</keyword>
<dbReference type="Pfam" id="PF21413">
    <property type="entry name" value="SHQ1-like_CS"/>
    <property type="match status" value="1"/>
</dbReference>
<feature type="domain" description="Shq1 C-terminal" evidence="2">
    <location>
        <begin position="197"/>
        <end position="376"/>
    </location>
</feature>
<reference evidence="4" key="2">
    <citation type="journal article" date="2007" name="Science">
        <title>Draft genome sequence of the sexually transmitted pathogen Trichomonas vaginalis.</title>
        <authorList>
            <person name="Carlton J.M."/>
            <person name="Hirt R.P."/>
            <person name="Silva J.C."/>
            <person name="Delcher A.L."/>
            <person name="Schatz M."/>
            <person name="Zhao Q."/>
            <person name="Wortman J.R."/>
            <person name="Bidwell S.L."/>
            <person name="Alsmark U.C.M."/>
            <person name="Besteiro S."/>
            <person name="Sicheritz-Ponten T."/>
            <person name="Noel C.J."/>
            <person name="Dacks J.B."/>
            <person name="Foster P.G."/>
            <person name="Simillion C."/>
            <person name="Van de Peer Y."/>
            <person name="Miranda-Saavedra D."/>
            <person name="Barton G.J."/>
            <person name="Westrop G.D."/>
            <person name="Mueller S."/>
            <person name="Dessi D."/>
            <person name="Fiori P.L."/>
            <person name="Ren Q."/>
            <person name="Paulsen I."/>
            <person name="Zhang H."/>
            <person name="Bastida-Corcuera F.D."/>
            <person name="Simoes-Barbosa A."/>
            <person name="Brown M.T."/>
            <person name="Hayes R.D."/>
            <person name="Mukherjee M."/>
            <person name="Okumura C.Y."/>
            <person name="Schneider R."/>
            <person name="Smith A.J."/>
            <person name="Vanacova S."/>
            <person name="Villalvazo M."/>
            <person name="Haas B.J."/>
            <person name="Pertea M."/>
            <person name="Feldblyum T.V."/>
            <person name="Utterback T.R."/>
            <person name="Shu C.L."/>
            <person name="Osoegawa K."/>
            <person name="de Jong P.J."/>
            <person name="Hrdy I."/>
            <person name="Horvathova L."/>
            <person name="Zubacova Z."/>
            <person name="Dolezal P."/>
            <person name="Malik S.B."/>
            <person name="Logsdon J.M. Jr."/>
            <person name="Henze K."/>
            <person name="Gupta A."/>
            <person name="Wang C.C."/>
            <person name="Dunne R.L."/>
            <person name="Upcroft J.A."/>
            <person name="Upcroft P."/>
            <person name="White O."/>
            <person name="Salzberg S.L."/>
            <person name="Tang P."/>
            <person name="Chiu C.-H."/>
            <person name="Lee Y.-S."/>
            <person name="Embley T.M."/>
            <person name="Coombs G.H."/>
            <person name="Mottram J.C."/>
            <person name="Tachezy J."/>
            <person name="Fraser-Liggett C.M."/>
            <person name="Johnson P.J."/>
        </authorList>
    </citation>
    <scope>NUCLEOTIDE SEQUENCE [LARGE SCALE GENOMIC DNA]</scope>
    <source>
        <strain evidence="4">G3</strain>
    </source>
</reference>
<dbReference type="AlphaFoldDB" id="A2E2L5"/>
<name>A2E2L5_TRIV3</name>
<dbReference type="PANTHER" id="PTHR12967">
    <property type="entry name" value="PROTEIN SHQ1 HOMOLOG"/>
    <property type="match status" value="1"/>
</dbReference>
<dbReference type="VEuPathDB" id="TrichDB:TVAG_212250"/>
<dbReference type="STRING" id="5722.A2E2L5"/>
<dbReference type="GO" id="GO:0051082">
    <property type="term" value="F:unfolded protein binding"/>
    <property type="evidence" value="ECO:0000318"/>
    <property type="project" value="GO_Central"/>
</dbReference>
<gene>
    <name evidence="4" type="ORF">TVAG_212250</name>
</gene>
<dbReference type="VEuPathDB" id="TrichDB:TVAGG3_0166020"/>
<dbReference type="InterPro" id="IPR008978">
    <property type="entry name" value="HSP20-like_chaperone"/>
</dbReference>
<dbReference type="InterPro" id="IPR039742">
    <property type="entry name" value="Shq1"/>
</dbReference>
<dbReference type="GO" id="GO:0005737">
    <property type="term" value="C:cytoplasm"/>
    <property type="evidence" value="ECO:0000318"/>
    <property type="project" value="GO_Central"/>
</dbReference>
<reference evidence="4" key="1">
    <citation type="submission" date="2006-10" db="EMBL/GenBank/DDBJ databases">
        <authorList>
            <person name="Amadeo P."/>
            <person name="Zhao Q."/>
            <person name="Wortman J."/>
            <person name="Fraser-Liggett C."/>
            <person name="Carlton J."/>
        </authorList>
    </citation>
    <scope>NUCLEOTIDE SEQUENCE</scope>
    <source>
        <strain evidence="4">G3</strain>
    </source>
</reference>
<dbReference type="Proteomes" id="UP000001542">
    <property type="component" value="Unassembled WGS sequence"/>
</dbReference>
<protein>
    <submittedName>
        <fullName evidence="4">Uncharacterized protein</fullName>
    </submittedName>
</protein>
<organism evidence="4 5">
    <name type="scientific">Trichomonas vaginalis (strain ATCC PRA-98 / G3)</name>
    <dbReference type="NCBI Taxonomy" id="412133"/>
    <lineage>
        <taxon>Eukaryota</taxon>
        <taxon>Metamonada</taxon>
        <taxon>Parabasalia</taxon>
        <taxon>Trichomonadida</taxon>
        <taxon>Trichomonadidae</taxon>
        <taxon>Trichomonas</taxon>
    </lineage>
</organism>
<feature type="domain" description="SHQ1-like CS" evidence="3">
    <location>
        <begin position="4"/>
        <end position="95"/>
    </location>
</feature>
<dbReference type="Gene3D" id="2.60.40.790">
    <property type="match status" value="1"/>
</dbReference>
<dbReference type="GO" id="GO:0005654">
    <property type="term" value="C:nucleoplasm"/>
    <property type="evidence" value="ECO:0000318"/>
    <property type="project" value="GO_Central"/>
</dbReference>
<comment type="similarity">
    <text evidence="1">Belongs to the SHQ1 family.</text>
</comment>
<dbReference type="OrthoDB" id="73639at2759"/>
<dbReference type="FunCoup" id="A2E2L5">
    <property type="interactions" value="623"/>
</dbReference>
<dbReference type="FunFam" id="2.60.40.790:FF:000080">
    <property type="entry name" value="Protein SHQ1 homolog"/>
    <property type="match status" value="1"/>
</dbReference>